<gene>
    <name evidence="1" type="ORF">F5984_20520</name>
</gene>
<name>A0A7J5TW25_9BACT</name>
<evidence type="ECO:0000313" key="1">
    <source>
        <dbReference type="EMBL" id="KAB7728133.1"/>
    </source>
</evidence>
<dbReference type="RefSeq" id="WP_152126079.1">
    <property type="nucleotide sequence ID" value="NZ_WELI01000009.1"/>
</dbReference>
<protein>
    <submittedName>
        <fullName evidence="1">Uncharacterized protein</fullName>
    </submittedName>
</protein>
<dbReference type="Pfam" id="PF20459">
    <property type="entry name" value="DUF6712"/>
    <property type="match status" value="2"/>
</dbReference>
<dbReference type="Proteomes" id="UP000488299">
    <property type="component" value="Unassembled WGS sequence"/>
</dbReference>
<sequence>MELINNTAELRQVCTVSSDLLYDRYKPHLQSAEQILITYVGRAVVNRIKEANQPSALEIELRQLFRRVVGNMALFKLGQVGNVDISNVGLQRTKTDNTNDAFEWQVDRLTRQLEADGLEALEATIAFLDEHAEVFSEYIPVSPERLIRTATLFSSHVFIRNSRLVFRSLEASIATVEARYRRMPVIRAFLEDYPDAPSAEQREYMTNLQRAVANAAMAHALRTQVVELTGDGVQVRSISQVLTLNYRSSPNKDLLFSALSDYDSEAAFWLNSVLTELRPTDAGPVRTGGPQGKAIVSF</sequence>
<dbReference type="InterPro" id="IPR046558">
    <property type="entry name" value="DUF6712"/>
</dbReference>
<dbReference type="AlphaFoldDB" id="A0A7J5TW25"/>
<organism evidence="1 2">
    <name type="scientific">Rudanella paleaurantiibacter</name>
    <dbReference type="NCBI Taxonomy" id="2614655"/>
    <lineage>
        <taxon>Bacteria</taxon>
        <taxon>Pseudomonadati</taxon>
        <taxon>Bacteroidota</taxon>
        <taxon>Cytophagia</taxon>
        <taxon>Cytophagales</taxon>
        <taxon>Cytophagaceae</taxon>
        <taxon>Rudanella</taxon>
    </lineage>
</organism>
<reference evidence="1 2" key="1">
    <citation type="submission" date="2019-10" db="EMBL/GenBank/DDBJ databases">
        <title>Rudanella paleaurantiibacter sp. nov., isolated from sludge.</title>
        <authorList>
            <person name="Xu S.Q."/>
        </authorList>
    </citation>
    <scope>NUCLEOTIDE SEQUENCE [LARGE SCALE GENOMIC DNA]</scope>
    <source>
        <strain evidence="1 2">HX-22-17</strain>
    </source>
</reference>
<keyword evidence="2" id="KW-1185">Reference proteome</keyword>
<accession>A0A7J5TW25</accession>
<dbReference type="EMBL" id="WELI01000009">
    <property type="protein sequence ID" value="KAB7728133.1"/>
    <property type="molecule type" value="Genomic_DNA"/>
</dbReference>
<comment type="caution">
    <text evidence="1">The sequence shown here is derived from an EMBL/GenBank/DDBJ whole genome shotgun (WGS) entry which is preliminary data.</text>
</comment>
<evidence type="ECO:0000313" key="2">
    <source>
        <dbReference type="Proteomes" id="UP000488299"/>
    </source>
</evidence>
<proteinExistence type="predicted"/>